<dbReference type="InterPro" id="IPR055439">
    <property type="entry name" value="Beta-prop_EML_1st"/>
</dbReference>
<feature type="transmembrane region" description="Helical" evidence="11">
    <location>
        <begin position="2960"/>
        <end position="2984"/>
    </location>
</feature>
<feature type="region of interest" description="Disordered" evidence="10">
    <location>
        <begin position="1662"/>
        <end position="1684"/>
    </location>
</feature>
<dbReference type="PROSITE" id="PS50294">
    <property type="entry name" value="WD_REPEATS_REGION"/>
    <property type="match status" value="2"/>
</dbReference>
<dbReference type="Pfam" id="PF23414">
    <property type="entry name" value="Beta-prop_EML_2"/>
    <property type="match status" value="3"/>
</dbReference>
<dbReference type="Proteomes" id="UP001146120">
    <property type="component" value="Unassembled WGS sequence"/>
</dbReference>
<comment type="caution">
    <text evidence="13">The sequence shown here is derived from an EMBL/GenBank/DDBJ whole genome shotgun (WGS) entry which is preliminary data.</text>
</comment>
<keyword evidence="4 11" id="KW-0812">Transmembrane</keyword>
<feature type="domain" description="EF-hand" evidence="12">
    <location>
        <begin position="2756"/>
        <end position="2791"/>
    </location>
</feature>
<dbReference type="InterPro" id="IPR015943">
    <property type="entry name" value="WD40/YVTN_repeat-like_dom_sf"/>
</dbReference>
<dbReference type="SUPFAM" id="SSF50998">
    <property type="entry name" value="Quinoprotein alcohol dehydrogenase-like"/>
    <property type="match status" value="1"/>
</dbReference>
<dbReference type="GO" id="GO:0055085">
    <property type="term" value="P:transmembrane transport"/>
    <property type="evidence" value="ECO:0007669"/>
    <property type="project" value="InterPro"/>
</dbReference>
<feature type="domain" description="EF-hand" evidence="12">
    <location>
        <begin position="2792"/>
        <end position="2827"/>
    </location>
</feature>
<feature type="transmembrane region" description="Helical" evidence="11">
    <location>
        <begin position="2500"/>
        <end position="2518"/>
    </location>
</feature>
<feature type="repeat" description="WD" evidence="9">
    <location>
        <begin position="1264"/>
        <end position="1296"/>
    </location>
</feature>
<feature type="domain" description="EF-hand" evidence="12">
    <location>
        <begin position="119"/>
        <end position="154"/>
    </location>
</feature>
<evidence type="ECO:0000256" key="2">
    <source>
        <dbReference type="ARBA" id="ARBA00006489"/>
    </source>
</evidence>
<feature type="transmembrane region" description="Helical" evidence="11">
    <location>
        <begin position="2925"/>
        <end position="2948"/>
    </location>
</feature>
<dbReference type="InterPro" id="IPR005108">
    <property type="entry name" value="HELP"/>
</dbReference>
<dbReference type="InterPro" id="IPR011047">
    <property type="entry name" value="Quinoprotein_ADH-like_sf"/>
</dbReference>
<comment type="subcellular location">
    <subcellularLocation>
        <location evidence="1">Membrane</location>
        <topology evidence="1">Multi-pass membrane protein</topology>
    </subcellularLocation>
</comment>
<protein>
    <recommendedName>
        <fullName evidence="12">EF-hand domain-containing protein</fullName>
    </recommendedName>
</protein>
<evidence type="ECO:0000256" key="7">
    <source>
        <dbReference type="ARBA" id="ARBA00022989"/>
    </source>
</evidence>
<keyword evidence="7 11" id="KW-1133">Transmembrane helix</keyword>
<feature type="repeat" description="WD" evidence="9">
    <location>
        <begin position="687"/>
        <end position="707"/>
    </location>
</feature>
<dbReference type="InterPro" id="IPR001680">
    <property type="entry name" value="WD40_rpt"/>
</dbReference>
<organism evidence="13 14">
    <name type="scientific">Lagenidium giganteum</name>
    <dbReference type="NCBI Taxonomy" id="4803"/>
    <lineage>
        <taxon>Eukaryota</taxon>
        <taxon>Sar</taxon>
        <taxon>Stramenopiles</taxon>
        <taxon>Oomycota</taxon>
        <taxon>Peronosporomycetes</taxon>
        <taxon>Pythiales</taxon>
        <taxon>Pythiaceae</taxon>
    </lineage>
</organism>
<evidence type="ECO:0000259" key="12">
    <source>
        <dbReference type="PROSITE" id="PS50222"/>
    </source>
</evidence>
<gene>
    <name evidence="13" type="ORF">N0F65_003122</name>
</gene>
<dbReference type="GO" id="GO:0016020">
    <property type="term" value="C:membrane"/>
    <property type="evidence" value="ECO:0007669"/>
    <property type="project" value="UniProtKB-SubCell"/>
</dbReference>
<dbReference type="PROSITE" id="PS50222">
    <property type="entry name" value="EF_HAND_2"/>
    <property type="match status" value="3"/>
</dbReference>
<dbReference type="GO" id="GO:0005509">
    <property type="term" value="F:calcium ion binding"/>
    <property type="evidence" value="ECO:0007669"/>
    <property type="project" value="InterPro"/>
</dbReference>
<feature type="transmembrane region" description="Helical" evidence="11">
    <location>
        <begin position="2990"/>
        <end position="3010"/>
    </location>
</feature>
<evidence type="ECO:0000256" key="3">
    <source>
        <dbReference type="ARBA" id="ARBA00022574"/>
    </source>
</evidence>
<sequence length="3044" mass="329965">MGNTPLHAVLRDTSAVSLVDAILPFDNLRVRDIEAYWRSFYDHATSFALTRTDLRQICSRAVCSMDPHASTKRAMEHADLAFGVFMVQTDQFLPDSNQPLCEMDALELFSAMVFIGAMSSVDKIDLLFDSWDMSEDGALDLDEFTISLKSTLSGLCKILKMPANTGRSSAAKPAKSLAQSLDEDEVDALAERVFREIAKVSQSTPVASLNQLTITCDQFRAYCNDSKQVVQLLDVFDRLSVRVDVTDNEDSDVGEGDNNKSGAVHDVAQLQALLQRVETKASKSDDPAVAVGFGPAHSDDHGDEFLAVKPWKGAIVPPTKVPPLNKSAPSASIHLDWVFGYNAHDSTNNVRYCQTNNDEIMYPAAACCIVLNLKTMQQRHQLTHTDDVLSLCLHPKAALAASGEIGKTPKIIVWETQSMAPLCVLQGFHQRGVLQLAFVTADILVSVGGDDDHSVGVYETKDAWKSATLQWHAKGNKSVPLSLAVSSVNANALPTSFVVCGQKFVDFWSLDGKAVSAKKAVLGKQGSLQAFHCAEYLGAANANAGAIAVVGANDGSLYLFQGNSLTNVVKAHGSAVHALHWSGGALVSGGKDGQIIVWDDRLKQIAGPFQVKDLLVTSQPRPPYVAVRSCCFSSDKKRLLLGTQAAEIYEIDARTGQNARGAALVKAHFAGELWGLAMHPTKQQCCTVGDDQTLRIWDLVTKKEVRSASLDVPARACAYSGDGKLIAVGLGSDGIAGSKTSTAATKPVGGFMAFHEADLSKAKEATMDPKKWVSDVKFSPDSRTLAVASHDTNIYFYDVLKGFAKRQVFKKHGSYVTHVDFSSDGGFLQSTCGAYELLFSEVKTAKHVTNASTFRDERWNTMTTTLGWSVQGIWEEGSDGTDVNAVDRSKDGTLLATGDDFGKVKVFRYPCAQEKAAYLTLRGHSSHVANVRWSHGDHFLVSVGGNDRSVFIWKHETAGGSDMLKYDEHRTAAAPVKADTVADLLPERGDPLDGLNDDDAGDEFMAVKPWLGAIVAPSSSQGVQYPASSPDCHMELARVHGYQSENAANNARYDKSGRIVYHGAAVGIVYERGTHTQQFVKAHDDDIVALATHPKGELFATAQMGKKPKIYVWNAGQPNRTLACLAGFHQRSVTAVCFSSDGTKIGSVGADDDHSVAIYAWEANGGLLLASAKGERGNVLAMAFDDASGDWVSCGDKHVRFWKEQGKNLSSKKALFGTKCKHKDGKAPAVFVSIAAFAKTVAIGASNGDLYVFPSGSNEISKIVTAHSANAAAMSVNANGTELVSGGKDGTIMVWDSSYSLLWKVDIKEQLVLECPWLLVPGIRSVCFSPRGSRMLLVGTSGSDLFELDASRAAKPTVSAIITQGHSALEVWGLAVHPTKPEYCTVGDDQTLRVWCFVKKIQLRVRRMDCMARACAIAPSGDIVAVGLGGRNAAAARGKSGAPAKSLVLTGSVLLLQYNDLGKRVFEDKPSKQPISDIKFSPTGAVLAVGSHDHVIYLYKISDNFAKVAKIASFAKHQSYITHFDFSVDGQYLQSTCGAYELLFSQATTGKHVTSASAMKDTQWATWTSTLGWPVQGIWPPCSDGTDVNAVARSDRGDLLASGDDFGKVKLYRYPCVAKNAGAVERTGHSSHVTNVRWIGHDAAIVSTGGNDRCVMEWKVVRDGDDGDNDRPDDPHARESKATNGGVAELDLRALVGGSSTLREVVHEDDIEVELDEPSGGGDEFMAVKPWLGAIVAPSNAPAPNSREPDLQVQLEWVYGYQTELSQQNLVYNSHGEIVYHTAAVGVIYDHQNHLQKHHIGHNDDILSFAAQRDLVVTGERGKKPVIRVWDAHTGEQRCELKGFHARGVLSVAFSQDMTRLISVGDGDDHSVALWEDKSHGSWTMGALVATAKGDKGVNRFALMQGGNGEIVTGGAKHVLFWQVEGKAMTSRKGKVGKKGTLQDFPCGCWFQDDLVTGTAGGELYVWKAGELMKVVKAHEGGVCVVTTTMSSALDKAATSSLVSGGKDGKILVWSASFQSIKCIELEALGAGCLHKAVRSVFVSSNGQKLLVGTGSSDILEVDMATGILIGGKAVFSGHFAMELWGLAVHPSSRKFVTTGDDGTLRVWDMETKQLVQLIRLPTKARACAFSPDGKQLAVGYGGDNGVRRRAPPGKNVKKGKDGAIAVLDLTSPDCKPVFEDQPAKEWISDVKFSPCGKLLAFGSHDNAVHLYSGSGSSGDWKKRKPFAKHNSYITHLDFSHDGKFLQSNCGAYELLFCDTGSSEQVRSATAMKDTQWATWTCTLGWPVQGIWPECADGTDVNSVCASASRTVLATADDFGLVKFFRYPCTMKGAKCIEKRGHSSHVTNVRFSCDDKYLISTGGNDRSVFHSAREEVVWQMWYLPVWLAIALDSSMPPAPGQGSGALVVVHISPVAGGEGRKIQSLVAVGAYTEVRLIRMIIWQRARHDTSQAEAWSDSSHCALKDTPCRGRRRRRERRPLVDARDMTGFFIDPKDLPQDGYGLIQVLFLGAVYACILFNASNLISDGSELLLLVPSMAGIVGSIVLPVLGAVPDGAIVLFSGMGPDAQQQMSVGSTIMLLTIPWALSVFAGRVNLDERGRGNYTRPRGASNWSKLSPPNNANLFHTGVVLFDEIPLNAKMMIGTSLIYLILQLPAFQYTGTTARDAKINSAVVSKAERAFALVAFLACMAAFAGYLFWNGRRSSKVAEDAIDEVRVAAIRNGDISLSGLLGEEVSLMRSAGPSETTPLNGRIQAKRVEDIIRPFFHAYDKNKDKRMDADEMQLFFRDMNEIVSKEEIESWMKEADKDNSGYIEFNELVDAIVKYLITKYEAEEHGRKVEMKRIHIEGSSHTIERDEEAGEGDDEEDEDEEVPEDLAHLSIHEQQRKIKFRAAYMMFFGTATVLLFSDPMVDVLSEVGARTGIPAFYISFVVAPLASNASELIASYNYALKKTSKTISISISALLGAACMNNTFCLGIFAALMYFKDGLVWEFSAETLSILFVELVIGFIAMRKTQRLVDALAVLMLYPISIFLVFLLENVFGLD</sequence>
<feature type="repeat" description="WD" evidence="9">
    <location>
        <begin position="569"/>
        <end position="599"/>
    </location>
</feature>
<feature type="compositionally biased region" description="Basic and acidic residues" evidence="10">
    <location>
        <begin position="1662"/>
        <end position="1681"/>
    </location>
</feature>
<dbReference type="Gene3D" id="2.130.10.10">
    <property type="entry name" value="YVTN repeat-like/Quinoprotein amine dehydrogenase"/>
    <property type="match status" value="6"/>
</dbReference>
<evidence type="ECO:0000256" key="6">
    <source>
        <dbReference type="ARBA" id="ARBA00022837"/>
    </source>
</evidence>
<reference evidence="13" key="1">
    <citation type="submission" date="2022-11" db="EMBL/GenBank/DDBJ databases">
        <authorList>
            <person name="Morgan W.R."/>
            <person name="Tartar A."/>
        </authorList>
    </citation>
    <scope>NUCLEOTIDE SEQUENCE</scope>
    <source>
        <strain evidence="13">ARSEF 373</strain>
    </source>
</reference>
<dbReference type="SUPFAM" id="SSF50978">
    <property type="entry name" value="WD40 repeat-like"/>
    <property type="match status" value="5"/>
</dbReference>
<accession>A0AAV2YXW1</accession>
<evidence type="ECO:0000313" key="13">
    <source>
        <dbReference type="EMBL" id="DAZ98136.1"/>
    </source>
</evidence>
<feature type="transmembrane region" description="Helical" evidence="11">
    <location>
        <begin position="2887"/>
        <end position="2905"/>
    </location>
</feature>
<evidence type="ECO:0000256" key="4">
    <source>
        <dbReference type="ARBA" id="ARBA00022692"/>
    </source>
</evidence>
<dbReference type="FunFam" id="2.130.10.10:FF:000320">
    <property type="entry name" value="echinoderm microtubule-associated protein-like 6"/>
    <property type="match status" value="3"/>
</dbReference>
<dbReference type="InterPro" id="IPR011992">
    <property type="entry name" value="EF-hand-dom_pair"/>
</dbReference>
<feature type="transmembrane region" description="Helical" evidence="11">
    <location>
        <begin position="2679"/>
        <end position="2698"/>
    </location>
</feature>
<dbReference type="Gene3D" id="1.10.238.10">
    <property type="entry name" value="EF-hand"/>
    <property type="match status" value="2"/>
</dbReference>
<dbReference type="Pfam" id="PF01699">
    <property type="entry name" value="Na_Ca_ex"/>
    <property type="match status" value="1"/>
</dbReference>
<dbReference type="InterPro" id="IPR055442">
    <property type="entry name" value="Beta-prop_EML-like_2nd"/>
</dbReference>
<dbReference type="EMBL" id="DAKRPA010000115">
    <property type="protein sequence ID" value="DAZ98136.1"/>
    <property type="molecule type" value="Genomic_DNA"/>
</dbReference>
<keyword evidence="8 11" id="KW-0472">Membrane</keyword>
<keyword evidence="3 9" id="KW-0853">WD repeat</keyword>
<dbReference type="SUPFAM" id="SSF47473">
    <property type="entry name" value="EF-hand"/>
    <property type="match status" value="2"/>
</dbReference>
<feature type="region of interest" description="Disordered" evidence="10">
    <location>
        <begin position="2847"/>
        <end position="2876"/>
    </location>
</feature>
<evidence type="ECO:0000256" key="9">
    <source>
        <dbReference type="PROSITE-ProRule" id="PRU00221"/>
    </source>
</evidence>
<feature type="compositionally biased region" description="Acidic residues" evidence="10">
    <location>
        <begin position="2854"/>
        <end position="2873"/>
    </location>
</feature>
<feature type="transmembrane region" description="Helical" evidence="11">
    <location>
        <begin position="2640"/>
        <end position="2659"/>
    </location>
</feature>
<dbReference type="InterPro" id="IPR050630">
    <property type="entry name" value="WD_repeat_EMAP"/>
</dbReference>
<evidence type="ECO:0000256" key="5">
    <source>
        <dbReference type="ARBA" id="ARBA00022737"/>
    </source>
</evidence>
<dbReference type="Pfam" id="PF03451">
    <property type="entry name" value="HELP"/>
    <property type="match status" value="3"/>
</dbReference>
<reference evidence="13" key="2">
    <citation type="journal article" date="2023" name="Microbiol Resour">
        <title>Decontamination and Annotation of the Draft Genome Sequence of the Oomycete Lagenidium giganteum ARSEF 373.</title>
        <authorList>
            <person name="Morgan W.R."/>
            <person name="Tartar A."/>
        </authorList>
    </citation>
    <scope>NUCLEOTIDE SEQUENCE</scope>
    <source>
        <strain evidence="13">ARSEF 373</strain>
    </source>
</reference>
<dbReference type="SMART" id="SM00054">
    <property type="entry name" value="EFh"/>
    <property type="match status" value="3"/>
</dbReference>
<dbReference type="SMART" id="SM00320">
    <property type="entry name" value="WD40"/>
    <property type="match status" value="27"/>
</dbReference>
<dbReference type="GO" id="GO:0008017">
    <property type="term" value="F:microtubule binding"/>
    <property type="evidence" value="ECO:0007669"/>
    <property type="project" value="TreeGrafter"/>
</dbReference>
<keyword evidence="5" id="KW-0677">Repeat</keyword>
<evidence type="ECO:0000256" key="8">
    <source>
        <dbReference type="ARBA" id="ARBA00023136"/>
    </source>
</evidence>
<keyword evidence="6" id="KW-0106">Calcium</keyword>
<dbReference type="PANTHER" id="PTHR13720:SF33">
    <property type="entry name" value="HELP DOMAIN-CONTAINING PROTEIN"/>
    <property type="match status" value="1"/>
</dbReference>
<dbReference type="Pfam" id="PF23409">
    <property type="entry name" value="Beta-prop_EML"/>
    <property type="match status" value="3"/>
</dbReference>
<evidence type="ECO:0000256" key="11">
    <source>
        <dbReference type="SAM" id="Phobius"/>
    </source>
</evidence>
<feature type="repeat" description="WD" evidence="9">
    <location>
        <begin position="2087"/>
        <end position="2118"/>
    </location>
</feature>
<feature type="transmembrane region" description="Helical" evidence="11">
    <location>
        <begin position="2572"/>
        <end position="2595"/>
    </location>
</feature>
<dbReference type="InterPro" id="IPR036322">
    <property type="entry name" value="WD40_repeat_dom_sf"/>
</dbReference>
<dbReference type="PANTHER" id="PTHR13720">
    <property type="entry name" value="WD-40 REPEAT PROTEIN"/>
    <property type="match status" value="1"/>
</dbReference>
<comment type="similarity">
    <text evidence="2">Belongs to the WD repeat EMAP family.</text>
</comment>
<feature type="transmembrane region" description="Helical" evidence="11">
    <location>
        <begin position="3017"/>
        <end position="3037"/>
    </location>
</feature>
<dbReference type="PROSITE" id="PS50082">
    <property type="entry name" value="WD_REPEATS_2"/>
    <property type="match status" value="5"/>
</dbReference>
<keyword evidence="14" id="KW-1185">Reference proteome</keyword>
<feature type="transmembrane region" description="Helical" evidence="11">
    <location>
        <begin position="2530"/>
        <end position="2552"/>
    </location>
</feature>
<proteinExistence type="inferred from homology"/>
<dbReference type="InterPro" id="IPR018247">
    <property type="entry name" value="EF_Hand_1_Ca_BS"/>
</dbReference>
<evidence type="ECO:0000256" key="1">
    <source>
        <dbReference type="ARBA" id="ARBA00004141"/>
    </source>
</evidence>
<evidence type="ECO:0000313" key="14">
    <source>
        <dbReference type="Proteomes" id="UP001146120"/>
    </source>
</evidence>
<feature type="repeat" description="WD" evidence="9">
    <location>
        <begin position="921"/>
        <end position="954"/>
    </location>
</feature>
<dbReference type="CDD" id="cd00051">
    <property type="entry name" value="EFh"/>
    <property type="match status" value="1"/>
</dbReference>
<name>A0AAV2YXW1_9STRA</name>
<dbReference type="PROSITE" id="PS00018">
    <property type="entry name" value="EF_HAND_1"/>
    <property type="match status" value="3"/>
</dbReference>
<dbReference type="InterPro" id="IPR002048">
    <property type="entry name" value="EF_hand_dom"/>
</dbReference>
<dbReference type="Pfam" id="PF13499">
    <property type="entry name" value="EF-hand_7"/>
    <property type="match status" value="1"/>
</dbReference>
<evidence type="ECO:0000256" key="10">
    <source>
        <dbReference type="SAM" id="MobiDB-lite"/>
    </source>
</evidence>
<dbReference type="InterPro" id="IPR004837">
    <property type="entry name" value="NaCa_Exmemb"/>
</dbReference>